<feature type="compositionally biased region" description="Basic and acidic residues" evidence="2">
    <location>
        <begin position="83"/>
        <end position="93"/>
    </location>
</feature>
<evidence type="ECO:0000256" key="2">
    <source>
        <dbReference type="SAM" id="MobiDB-lite"/>
    </source>
</evidence>
<protein>
    <submittedName>
        <fullName evidence="3">Putative tachykinin family protein</fullName>
    </submittedName>
</protein>
<dbReference type="PANTHER" id="PTHR37540:SF10">
    <property type="entry name" value="SIGMA-70 REGION 2 FAMILY PROTEIN"/>
    <property type="match status" value="1"/>
</dbReference>
<feature type="compositionally biased region" description="Pro residues" evidence="2">
    <location>
        <begin position="1"/>
        <end position="12"/>
    </location>
</feature>
<accession>A0A1W2TWN3</accession>
<feature type="region of interest" description="Disordered" evidence="2">
    <location>
        <begin position="1"/>
        <end position="109"/>
    </location>
</feature>
<reference evidence="3" key="1">
    <citation type="submission" date="2016-03" db="EMBL/GenBank/DDBJ databases">
        <title>Draft genome sequence of Rosellinia necatrix.</title>
        <authorList>
            <person name="Kanematsu S."/>
        </authorList>
    </citation>
    <scope>NUCLEOTIDE SEQUENCE [LARGE SCALE GENOMIC DNA]</scope>
    <source>
        <strain evidence="3">W97</strain>
    </source>
</reference>
<sequence>MPPEGAGAPPPSYAFVTEDNSREGRSHAIRAHWRQRRQRAELQRREREEQGQRAPKPILPSPGDGSNGGQMARVSPISGPLHYRREPSAEHATGEAPQDPPAPPDRMPEEVLDGIPAQVLLGMNLALGSSRLDPFDRFPVRLASRHHRLLHHWLSTFAGMMFSIHTSTFNPMRDVWFPLDLSNAASFNAIMAHSAAHLARMQGFPVSDEAIRFKIEAVRIVQNWARDPALALGDNMIAAILRLLSFERYWGSEDEWRIHHNGLLQIIEARGGMATLQNNWRLEITTFLVTLMARPSWFDSSNQLREISQQPIATHPVLGQLGNLYKTRCLWLLSCMQDMRTFMSHAPEIHGRGLAGCAFVRDALLLIRSDLYHHEEGIQIESNGNPRGRTRLSCLFYICVMLQGSVSEGYPPGSGNYSISLLDQCLAGSHAQWRDSTESLFQCLFHSTIATQTPPSRLQYALDLTDILCSTSRKARDGVERCMLQILCQVTTATKIAIDYDSTLDSLLACIEGH</sequence>
<evidence type="ECO:0000256" key="1">
    <source>
        <dbReference type="ARBA" id="ARBA00023242"/>
    </source>
</evidence>
<dbReference type="EMBL" id="DF977549">
    <property type="protein sequence ID" value="GAP93095.1"/>
    <property type="molecule type" value="Genomic_DNA"/>
</dbReference>
<feature type="compositionally biased region" description="Basic residues" evidence="2">
    <location>
        <begin position="27"/>
        <end position="37"/>
    </location>
</feature>
<keyword evidence="4" id="KW-1185">Reference proteome</keyword>
<dbReference type="AlphaFoldDB" id="A0A1W2TWN3"/>
<dbReference type="PANTHER" id="PTHR37540">
    <property type="entry name" value="TRANSCRIPTION FACTOR (ACR-2), PUTATIVE-RELATED-RELATED"/>
    <property type="match status" value="1"/>
</dbReference>
<dbReference type="Proteomes" id="UP000054516">
    <property type="component" value="Unassembled WGS sequence"/>
</dbReference>
<proteinExistence type="predicted"/>
<dbReference type="STRING" id="77044.A0A1W2TWN3"/>
<dbReference type="InterPro" id="IPR021858">
    <property type="entry name" value="Fun_TF"/>
</dbReference>
<evidence type="ECO:0000313" key="4">
    <source>
        <dbReference type="Proteomes" id="UP000054516"/>
    </source>
</evidence>
<organism evidence="3">
    <name type="scientific">Rosellinia necatrix</name>
    <name type="common">White root-rot fungus</name>
    <dbReference type="NCBI Taxonomy" id="77044"/>
    <lineage>
        <taxon>Eukaryota</taxon>
        <taxon>Fungi</taxon>
        <taxon>Dikarya</taxon>
        <taxon>Ascomycota</taxon>
        <taxon>Pezizomycotina</taxon>
        <taxon>Sordariomycetes</taxon>
        <taxon>Xylariomycetidae</taxon>
        <taxon>Xylariales</taxon>
        <taxon>Xylariaceae</taxon>
        <taxon>Rosellinia</taxon>
    </lineage>
</organism>
<evidence type="ECO:0000313" key="3">
    <source>
        <dbReference type="EMBL" id="GAP93095.1"/>
    </source>
</evidence>
<dbReference type="OrthoDB" id="4159781at2759"/>
<dbReference type="OMA" id="MSKPSWF"/>
<feature type="compositionally biased region" description="Basic and acidic residues" evidence="2">
    <location>
        <begin position="38"/>
        <end position="51"/>
    </location>
</feature>
<gene>
    <name evidence="3" type="ORF">SAMD00023353_10400200</name>
</gene>
<keyword evidence="1" id="KW-0539">Nucleus</keyword>
<name>A0A1W2TWN3_ROSNE</name>
<dbReference type="Pfam" id="PF11951">
    <property type="entry name" value="Fungal_trans_2"/>
    <property type="match status" value="1"/>
</dbReference>